<dbReference type="RefSeq" id="WP_241914461.1">
    <property type="nucleotide sequence ID" value="NZ_CP093326.1"/>
</dbReference>
<protein>
    <submittedName>
        <fullName evidence="1">Uncharacterized protein</fullName>
    </submittedName>
</protein>
<proteinExistence type="predicted"/>
<sequence>MNAMYGVGVNVNATYTASATANSKNPHDWGRAMAAALSDLVEQSEGDAASPDELYGENLHLVIEETESGVQIQLSWSPGGQDADAGGAGG</sequence>
<reference evidence="1 2" key="1">
    <citation type="submission" date="2022-03" db="EMBL/GenBank/DDBJ databases">
        <title>Isotopic signatures of nitrous oxide derived from detoxification processes.</title>
        <authorList>
            <person name="Behrendt U."/>
            <person name="Buchen C."/>
            <person name="Well R."/>
            <person name="Ulrich A."/>
            <person name="Rohe L."/>
            <person name="Kolb S."/>
            <person name="Schloter M."/>
            <person name="Horn M.A."/>
            <person name="Augustin J."/>
        </authorList>
    </citation>
    <scope>NUCLEOTIDE SEQUENCE [LARGE SCALE GENOMIC DNA]</scope>
    <source>
        <strain evidence="1 2">S4-C24</strain>
    </source>
</reference>
<gene>
    <name evidence="1" type="ORF">MNQ99_03445</name>
</gene>
<evidence type="ECO:0000313" key="1">
    <source>
        <dbReference type="EMBL" id="UNK46437.1"/>
    </source>
</evidence>
<dbReference type="EMBL" id="CP093326">
    <property type="protein sequence ID" value="UNK46437.1"/>
    <property type="molecule type" value="Genomic_DNA"/>
</dbReference>
<keyword evidence="2" id="KW-1185">Reference proteome</keyword>
<dbReference type="Proteomes" id="UP000829069">
    <property type="component" value="Chromosome"/>
</dbReference>
<evidence type="ECO:0000313" key="2">
    <source>
        <dbReference type="Proteomes" id="UP000829069"/>
    </source>
</evidence>
<organism evidence="1 2">
    <name type="scientific">Arthrobacter sulfonylureivorans</name>
    <dbReference type="NCBI Taxonomy" id="2486855"/>
    <lineage>
        <taxon>Bacteria</taxon>
        <taxon>Bacillati</taxon>
        <taxon>Actinomycetota</taxon>
        <taxon>Actinomycetes</taxon>
        <taxon>Micrococcales</taxon>
        <taxon>Micrococcaceae</taxon>
        <taxon>Arthrobacter</taxon>
    </lineage>
</organism>
<accession>A0ABY3W7Y0</accession>
<name>A0ABY3W7Y0_9MICC</name>